<organism evidence="1 2">
    <name type="scientific">Paraglomus brasilianum</name>
    <dbReference type="NCBI Taxonomy" id="144538"/>
    <lineage>
        <taxon>Eukaryota</taxon>
        <taxon>Fungi</taxon>
        <taxon>Fungi incertae sedis</taxon>
        <taxon>Mucoromycota</taxon>
        <taxon>Glomeromycotina</taxon>
        <taxon>Glomeromycetes</taxon>
        <taxon>Paraglomerales</taxon>
        <taxon>Paraglomeraceae</taxon>
        <taxon>Paraglomus</taxon>
    </lineage>
</organism>
<reference evidence="1" key="1">
    <citation type="submission" date="2021-06" db="EMBL/GenBank/DDBJ databases">
        <authorList>
            <person name="Kallberg Y."/>
            <person name="Tangrot J."/>
            <person name="Rosling A."/>
        </authorList>
    </citation>
    <scope>NUCLEOTIDE SEQUENCE</scope>
    <source>
        <strain evidence="1">BR232B</strain>
    </source>
</reference>
<name>A0A9N9AI13_9GLOM</name>
<comment type="caution">
    <text evidence="1">The sequence shown here is derived from an EMBL/GenBank/DDBJ whole genome shotgun (WGS) entry which is preliminary data.</text>
</comment>
<sequence>MGITKLRLRNFDGERSDFDIPNVSYLEQGDAFLFLIQFKKGMVAIPAISHAQVVYFVVQQNAAQLAVLPTVVRQAIIVVGQALIVVR</sequence>
<gene>
    <name evidence="1" type="ORF">PBRASI_LOCUS4141</name>
</gene>
<proteinExistence type="predicted"/>
<dbReference type="EMBL" id="CAJVPI010000411">
    <property type="protein sequence ID" value="CAG8531645.1"/>
    <property type="molecule type" value="Genomic_DNA"/>
</dbReference>
<dbReference type="Proteomes" id="UP000789739">
    <property type="component" value="Unassembled WGS sequence"/>
</dbReference>
<accession>A0A9N9AI13</accession>
<dbReference type="AlphaFoldDB" id="A0A9N9AI13"/>
<evidence type="ECO:0000313" key="2">
    <source>
        <dbReference type="Proteomes" id="UP000789739"/>
    </source>
</evidence>
<evidence type="ECO:0000313" key="1">
    <source>
        <dbReference type="EMBL" id="CAG8531645.1"/>
    </source>
</evidence>
<keyword evidence="2" id="KW-1185">Reference proteome</keyword>
<protein>
    <submittedName>
        <fullName evidence="1">6480_t:CDS:1</fullName>
    </submittedName>
</protein>